<dbReference type="InterPro" id="IPR006290">
    <property type="entry name" value="CztS_silS_copS"/>
</dbReference>
<feature type="transmembrane region" description="Helical" evidence="15">
    <location>
        <begin position="167"/>
        <end position="186"/>
    </location>
</feature>
<dbReference type="SUPFAM" id="SSF47384">
    <property type="entry name" value="Homodimeric domain of signal transducing histidine kinase"/>
    <property type="match status" value="1"/>
</dbReference>
<dbReference type="CDD" id="cd00075">
    <property type="entry name" value="HATPase"/>
    <property type="match status" value="1"/>
</dbReference>
<dbReference type="InterPro" id="IPR003661">
    <property type="entry name" value="HisK_dim/P_dom"/>
</dbReference>
<dbReference type="Gene3D" id="3.30.565.10">
    <property type="entry name" value="Histidine kinase-like ATPase, C-terminal domain"/>
    <property type="match status" value="1"/>
</dbReference>
<dbReference type="InterPro" id="IPR005467">
    <property type="entry name" value="His_kinase_dom"/>
</dbReference>
<dbReference type="AlphaFoldDB" id="A0A1A9K4S1"/>
<dbReference type="CDD" id="cd06225">
    <property type="entry name" value="HAMP"/>
    <property type="match status" value="1"/>
</dbReference>
<dbReference type="InterPro" id="IPR036097">
    <property type="entry name" value="HisK_dim/P_sf"/>
</dbReference>
<evidence type="ECO:0000256" key="12">
    <source>
        <dbReference type="ARBA" id="ARBA00022989"/>
    </source>
</evidence>
<dbReference type="SMART" id="SM00304">
    <property type="entry name" value="HAMP"/>
    <property type="match status" value="1"/>
</dbReference>
<keyword evidence="5 15" id="KW-0997">Cell inner membrane</keyword>
<evidence type="ECO:0000256" key="8">
    <source>
        <dbReference type="ARBA" id="ARBA00022692"/>
    </source>
</evidence>
<sequence length="461" mass="49656">MKPASLSTRLALGIGLLCAGLVVVFALLAYTALDHELQSRARNELADKLGQVRHALDAGLDDRALARGPHELLDVVAGHDNLELTLLAPDQGQAPLLDTGKPQRLATLDRLQPGSEAQYHAWTDDAGRRLLSIGSRVPMANGASVRALLTLERGNDDALLGAFRQSVLAGVPFLLLLVGLGAWYAVHRGLSPLQRFRKVAARISTEDLSHRIPVEKLPLELGEAAQALNVMLHRLDQGVQQLTQFSDDLAHELRSPIGNLLGKAQVTLSRERPLEEYQAVLASGVEELERLSRIVSDMLFLAQVNQAQVPFERLSLGAEACRVAELFLYAAEEKGVDIELSGDAWVHGNRLMVQRAISNLLSNAIRHAPAGSQVDIDIKGGAEGVALCVSNPGPGIEPQHLPHLFERFYRADGGRSRQEGGTGLGLAIVRSIMSLHNGSVAVDSAAEGPTRFHLRFPNAAA</sequence>
<dbReference type="Gene3D" id="6.10.340.10">
    <property type="match status" value="1"/>
</dbReference>
<dbReference type="GO" id="GO:0000155">
    <property type="term" value="F:phosphorelay sensor kinase activity"/>
    <property type="evidence" value="ECO:0007669"/>
    <property type="project" value="InterPro"/>
</dbReference>
<keyword evidence="4 15" id="KW-1003">Cell membrane</keyword>
<dbReference type="PANTHER" id="PTHR45436:SF15">
    <property type="entry name" value="SENSOR HISTIDINE KINASE CUSS"/>
    <property type="match status" value="1"/>
</dbReference>
<dbReference type="RefSeq" id="WP_064581546.1">
    <property type="nucleotide sequence ID" value="NZ_CP015878.1"/>
</dbReference>
<dbReference type="InterPro" id="IPR003660">
    <property type="entry name" value="HAMP_dom"/>
</dbReference>
<evidence type="ECO:0000259" key="17">
    <source>
        <dbReference type="PROSITE" id="PS50885"/>
    </source>
</evidence>
<gene>
    <name evidence="18" type="ORF">A9C11_00440</name>
</gene>
<dbReference type="CDD" id="cd00082">
    <property type="entry name" value="HisKA"/>
    <property type="match status" value="1"/>
</dbReference>
<dbReference type="EC" id="2.7.13.3" evidence="15"/>
<keyword evidence="11 15" id="KW-0067">ATP-binding</keyword>
<dbReference type="Proteomes" id="UP000077748">
    <property type="component" value="Chromosome"/>
</dbReference>
<evidence type="ECO:0000313" key="19">
    <source>
        <dbReference type="Proteomes" id="UP000077748"/>
    </source>
</evidence>
<evidence type="ECO:0000256" key="5">
    <source>
        <dbReference type="ARBA" id="ARBA00022519"/>
    </source>
</evidence>
<evidence type="ECO:0000256" key="15">
    <source>
        <dbReference type="RuleBase" id="RU364088"/>
    </source>
</evidence>
<organism evidence="18 19">
    <name type="scientific">Pseudomonas citronellolis</name>
    <dbReference type="NCBI Taxonomy" id="53408"/>
    <lineage>
        <taxon>Bacteria</taxon>
        <taxon>Pseudomonadati</taxon>
        <taxon>Pseudomonadota</taxon>
        <taxon>Gammaproteobacteria</taxon>
        <taxon>Pseudomonadales</taxon>
        <taxon>Pseudomonadaceae</taxon>
        <taxon>Pseudomonas</taxon>
    </lineage>
</organism>
<dbReference type="SUPFAM" id="SSF55874">
    <property type="entry name" value="ATPase domain of HSP90 chaperone/DNA topoisomerase II/histidine kinase"/>
    <property type="match status" value="1"/>
</dbReference>
<name>A0A1A9K4S1_9PSED</name>
<feature type="transmembrane region" description="Helical" evidence="15">
    <location>
        <begin position="12"/>
        <end position="33"/>
    </location>
</feature>
<dbReference type="SMART" id="SM00387">
    <property type="entry name" value="HATPase_c"/>
    <property type="match status" value="1"/>
</dbReference>
<feature type="domain" description="Histidine kinase" evidence="16">
    <location>
        <begin position="248"/>
        <end position="460"/>
    </location>
</feature>
<dbReference type="SUPFAM" id="SSF158472">
    <property type="entry name" value="HAMP domain-like"/>
    <property type="match status" value="1"/>
</dbReference>
<dbReference type="Pfam" id="PF00672">
    <property type="entry name" value="HAMP"/>
    <property type="match status" value="1"/>
</dbReference>
<evidence type="ECO:0000256" key="1">
    <source>
        <dbReference type="ARBA" id="ARBA00000085"/>
    </source>
</evidence>
<evidence type="ECO:0000256" key="10">
    <source>
        <dbReference type="ARBA" id="ARBA00022777"/>
    </source>
</evidence>
<keyword evidence="13 15" id="KW-0902">Two-component regulatory system</keyword>
<keyword evidence="7 15" id="KW-0808">Transferase</keyword>
<comment type="catalytic activity">
    <reaction evidence="1 15">
        <text>ATP + protein L-histidine = ADP + protein N-phospho-L-histidine.</text>
        <dbReference type="EC" id="2.7.13.3"/>
    </reaction>
</comment>
<dbReference type="PANTHER" id="PTHR45436">
    <property type="entry name" value="SENSOR HISTIDINE KINASE YKOH"/>
    <property type="match status" value="1"/>
</dbReference>
<comment type="function">
    <text evidence="15">Member of a two-component regulatory system.</text>
</comment>
<dbReference type="GO" id="GO:0005524">
    <property type="term" value="F:ATP binding"/>
    <property type="evidence" value="ECO:0007669"/>
    <property type="project" value="UniProtKB-KW"/>
</dbReference>
<evidence type="ECO:0000256" key="4">
    <source>
        <dbReference type="ARBA" id="ARBA00022475"/>
    </source>
</evidence>
<evidence type="ECO:0000256" key="14">
    <source>
        <dbReference type="ARBA" id="ARBA00023136"/>
    </source>
</evidence>
<evidence type="ECO:0000256" key="2">
    <source>
        <dbReference type="ARBA" id="ARBA00004141"/>
    </source>
</evidence>
<proteinExistence type="predicted"/>
<comment type="subcellular location">
    <subcellularLocation>
        <location evidence="3 15">Cell inner membrane</location>
    </subcellularLocation>
    <subcellularLocation>
        <location evidence="2">Membrane</location>
        <topology evidence="2">Multi-pass membrane protein</topology>
    </subcellularLocation>
</comment>
<accession>A0A1A9K4S1</accession>
<evidence type="ECO:0000256" key="9">
    <source>
        <dbReference type="ARBA" id="ARBA00022741"/>
    </source>
</evidence>
<dbReference type="GO" id="GO:0005886">
    <property type="term" value="C:plasma membrane"/>
    <property type="evidence" value="ECO:0007669"/>
    <property type="project" value="UniProtKB-SubCell"/>
</dbReference>
<keyword evidence="12 15" id="KW-1133">Transmembrane helix</keyword>
<dbReference type="EMBL" id="CP015878">
    <property type="protein sequence ID" value="ANI12534.1"/>
    <property type="molecule type" value="Genomic_DNA"/>
</dbReference>
<dbReference type="PRINTS" id="PR00344">
    <property type="entry name" value="BCTRLSENSOR"/>
</dbReference>
<dbReference type="InterPro" id="IPR050428">
    <property type="entry name" value="TCS_sensor_his_kinase"/>
</dbReference>
<keyword evidence="14 15" id="KW-0472">Membrane</keyword>
<keyword evidence="6" id="KW-0597">Phosphoprotein</keyword>
<dbReference type="InterPro" id="IPR004358">
    <property type="entry name" value="Sig_transdc_His_kin-like_C"/>
</dbReference>
<evidence type="ECO:0000256" key="11">
    <source>
        <dbReference type="ARBA" id="ARBA00022840"/>
    </source>
</evidence>
<evidence type="ECO:0000259" key="16">
    <source>
        <dbReference type="PROSITE" id="PS50109"/>
    </source>
</evidence>
<dbReference type="NCBIfam" id="TIGR01386">
    <property type="entry name" value="cztS_silS_copS"/>
    <property type="match status" value="1"/>
</dbReference>
<evidence type="ECO:0000256" key="3">
    <source>
        <dbReference type="ARBA" id="ARBA00004533"/>
    </source>
</evidence>
<feature type="domain" description="HAMP" evidence="17">
    <location>
        <begin position="187"/>
        <end position="240"/>
    </location>
</feature>
<dbReference type="PROSITE" id="PS50109">
    <property type="entry name" value="HIS_KIN"/>
    <property type="match status" value="1"/>
</dbReference>
<evidence type="ECO:0000256" key="6">
    <source>
        <dbReference type="ARBA" id="ARBA00022553"/>
    </source>
</evidence>
<dbReference type="InterPro" id="IPR003594">
    <property type="entry name" value="HATPase_dom"/>
</dbReference>
<reference evidence="18 19" key="1">
    <citation type="submission" date="2016-05" db="EMBL/GenBank/DDBJ databases">
        <title>Genome Sequence of Pseudomonas citronellolis Strain SJTE-3, an Estrogens and Persistent Organic Pollutants degradation strain.</title>
        <authorList>
            <person name="Liang R."/>
        </authorList>
    </citation>
    <scope>NUCLEOTIDE SEQUENCE [LARGE SCALE GENOMIC DNA]</scope>
    <source>
        <strain evidence="18 19">SJTE-3</strain>
    </source>
</reference>
<evidence type="ECO:0000256" key="13">
    <source>
        <dbReference type="ARBA" id="ARBA00023012"/>
    </source>
</evidence>
<keyword evidence="9 15" id="KW-0547">Nucleotide-binding</keyword>
<dbReference type="Pfam" id="PF02518">
    <property type="entry name" value="HATPase_c"/>
    <property type="match status" value="1"/>
</dbReference>
<dbReference type="InterPro" id="IPR036890">
    <property type="entry name" value="HATPase_C_sf"/>
</dbReference>
<dbReference type="FunFam" id="3.30.565.10:FF:000006">
    <property type="entry name" value="Sensor histidine kinase WalK"/>
    <property type="match status" value="1"/>
</dbReference>
<protein>
    <recommendedName>
        <fullName evidence="15">Sensor protein</fullName>
        <ecNumber evidence="15">2.7.13.3</ecNumber>
    </recommendedName>
</protein>
<keyword evidence="8 15" id="KW-0812">Transmembrane</keyword>
<dbReference type="SMART" id="SM00388">
    <property type="entry name" value="HisKA"/>
    <property type="match status" value="1"/>
</dbReference>
<evidence type="ECO:0000256" key="7">
    <source>
        <dbReference type="ARBA" id="ARBA00022679"/>
    </source>
</evidence>
<dbReference type="PROSITE" id="PS50885">
    <property type="entry name" value="HAMP"/>
    <property type="match status" value="1"/>
</dbReference>
<evidence type="ECO:0000313" key="18">
    <source>
        <dbReference type="EMBL" id="ANI12534.1"/>
    </source>
</evidence>
<keyword evidence="10 15" id="KW-0418">Kinase</keyword>
<dbReference type="Gene3D" id="1.10.287.130">
    <property type="match status" value="1"/>
</dbReference>
<dbReference type="Pfam" id="PF00512">
    <property type="entry name" value="HisKA"/>
    <property type="match status" value="1"/>
</dbReference>